<sequence length="205" mass="23005">MVAKSKLLLRELKTVKTELAFAKEKCAQLEEENRILRESREKGDNPEDNDLVHLNGVGASLAVLENYGGVPVTMEFRIRTQGNVTDYVWKIILMFGAIPVAMTFYSRMKMALVAKDTKQVAADMSKVLQVEIEVKSGKVEKSCNSFGLFSKEFFHRLGLHLLSTISTLFLLDIAFYSQNLFQKDIFSAIGWIPAAKGLCSCDRSI</sequence>
<keyword evidence="2" id="KW-0472">Membrane</keyword>
<keyword evidence="2" id="KW-0812">Transmembrane</keyword>
<protein>
    <submittedName>
        <fullName evidence="3">Uncharacterized protein</fullName>
    </submittedName>
</protein>
<evidence type="ECO:0000256" key="2">
    <source>
        <dbReference type="SAM" id="Phobius"/>
    </source>
</evidence>
<feature type="transmembrane region" description="Helical" evidence="2">
    <location>
        <begin position="87"/>
        <end position="105"/>
    </location>
</feature>
<dbReference type="AlphaFoldDB" id="A0A7J7M6F6"/>
<accession>A0A7J7M6F6</accession>
<reference evidence="3 4" key="1">
    <citation type="journal article" date="2020" name="IScience">
        <title>Genome Sequencing of the Endangered Kingdonia uniflora (Circaeasteraceae, Ranunculales) Reveals Potential Mechanisms of Evolutionary Specialization.</title>
        <authorList>
            <person name="Sun Y."/>
            <person name="Deng T."/>
            <person name="Zhang A."/>
            <person name="Moore M.J."/>
            <person name="Landis J.B."/>
            <person name="Lin N."/>
            <person name="Zhang H."/>
            <person name="Zhang X."/>
            <person name="Huang J."/>
            <person name="Zhang X."/>
            <person name="Sun H."/>
            <person name="Wang H."/>
        </authorList>
    </citation>
    <scope>NUCLEOTIDE SEQUENCE [LARGE SCALE GENOMIC DNA]</scope>
    <source>
        <strain evidence="3">TB1705</strain>
        <tissue evidence="3">Leaf</tissue>
    </source>
</reference>
<comment type="caution">
    <text evidence="3">The sequence shown here is derived from an EMBL/GenBank/DDBJ whole genome shotgun (WGS) entry which is preliminary data.</text>
</comment>
<evidence type="ECO:0000256" key="1">
    <source>
        <dbReference type="SAM" id="Coils"/>
    </source>
</evidence>
<feature type="transmembrane region" description="Helical" evidence="2">
    <location>
        <begin position="157"/>
        <end position="176"/>
    </location>
</feature>
<evidence type="ECO:0000313" key="3">
    <source>
        <dbReference type="EMBL" id="KAF6150455.1"/>
    </source>
</evidence>
<feature type="coiled-coil region" evidence="1">
    <location>
        <begin position="5"/>
        <end position="39"/>
    </location>
</feature>
<gene>
    <name evidence="3" type="ORF">GIB67_027856</name>
</gene>
<dbReference type="EMBL" id="JACGCM010001737">
    <property type="protein sequence ID" value="KAF6150455.1"/>
    <property type="molecule type" value="Genomic_DNA"/>
</dbReference>
<keyword evidence="1" id="KW-0175">Coiled coil</keyword>
<keyword evidence="4" id="KW-1185">Reference proteome</keyword>
<organism evidence="3 4">
    <name type="scientific">Kingdonia uniflora</name>
    <dbReference type="NCBI Taxonomy" id="39325"/>
    <lineage>
        <taxon>Eukaryota</taxon>
        <taxon>Viridiplantae</taxon>
        <taxon>Streptophyta</taxon>
        <taxon>Embryophyta</taxon>
        <taxon>Tracheophyta</taxon>
        <taxon>Spermatophyta</taxon>
        <taxon>Magnoliopsida</taxon>
        <taxon>Ranunculales</taxon>
        <taxon>Circaeasteraceae</taxon>
        <taxon>Kingdonia</taxon>
    </lineage>
</organism>
<keyword evidence="2" id="KW-1133">Transmembrane helix</keyword>
<dbReference type="InterPro" id="IPR036259">
    <property type="entry name" value="MFS_trans_sf"/>
</dbReference>
<dbReference type="OrthoDB" id="1298255at2759"/>
<dbReference type="Gene3D" id="1.20.1250.20">
    <property type="entry name" value="MFS general substrate transporter like domains"/>
    <property type="match status" value="1"/>
</dbReference>
<evidence type="ECO:0000313" key="4">
    <source>
        <dbReference type="Proteomes" id="UP000541444"/>
    </source>
</evidence>
<dbReference type="PANTHER" id="PTHR31016">
    <property type="entry name" value="OS04G0228100 PROTEIN"/>
    <property type="match status" value="1"/>
</dbReference>
<name>A0A7J7M6F6_9MAGN</name>
<dbReference type="Proteomes" id="UP000541444">
    <property type="component" value="Unassembled WGS sequence"/>
</dbReference>
<dbReference type="PANTHER" id="PTHR31016:SF12">
    <property type="entry name" value="OS05G0315200 PROTEIN"/>
    <property type="match status" value="1"/>
</dbReference>
<proteinExistence type="predicted"/>